<evidence type="ECO:0000313" key="6">
    <source>
        <dbReference type="Proteomes" id="UP000001357"/>
    </source>
</evidence>
<dbReference type="Pfam" id="PF16911">
    <property type="entry name" value="PapA_C"/>
    <property type="match status" value="1"/>
</dbReference>
<proteinExistence type="predicted"/>
<dbReference type="Proteomes" id="UP000001357">
    <property type="component" value="Unassembled WGS sequence"/>
</dbReference>
<dbReference type="KEGG" id="mbr:MONBRDRAFT_31948"/>
<evidence type="ECO:0000256" key="2">
    <source>
        <dbReference type="ARBA" id="ARBA00023315"/>
    </source>
</evidence>
<dbReference type="InterPro" id="IPR031641">
    <property type="entry name" value="PapA_C"/>
</dbReference>
<reference evidence="5 6" key="1">
    <citation type="journal article" date="2008" name="Nature">
        <title>The genome of the choanoflagellate Monosiga brevicollis and the origin of metazoans.</title>
        <authorList>
            <consortium name="JGI Sequencing"/>
            <person name="King N."/>
            <person name="Westbrook M.J."/>
            <person name="Young S.L."/>
            <person name="Kuo A."/>
            <person name="Abedin M."/>
            <person name="Chapman J."/>
            <person name="Fairclough S."/>
            <person name="Hellsten U."/>
            <person name="Isogai Y."/>
            <person name="Letunic I."/>
            <person name="Marr M."/>
            <person name="Pincus D."/>
            <person name="Putnam N."/>
            <person name="Rokas A."/>
            <person name="Wright K.J."/>
            <person name="Zuzow R."/>
            <person name="Dirks W."/>
            <person name="Good M."/>
            <person name="Goodstein D."/>
            <person name="Lemons D."/>
            <person name="Li W."/>
            <person name="Lyons J.B."/>
            <person name="Morris A."/>
            <person name="Nichols S."/>
            <person name="Richter D.J."/>
            <person name="Salamov A."/>
            <person name="Bork P."/>
            <person name="Lim W.A."/>
            <person name="Manning G."/>
            <person name="Miller W.T."/>
            <person name="McGinnis W."/>
            <person name="Shapiro H."/>
            <person name="Tjian R."/>
            <person name="Grigoriev I.V."/>
            <person name="Rokhsar D."/>
        </authorList>
    </citation>
    <scope>NUCLEOTIDE SEQUENCE [LARGE SCALE GENOMIC DNA]</scope>
    <source>
        <strain evidence="6">MX1 / ATCC 50154</strain>
    </source>
</reference>
<evidence type="ECO:0000259" key="4">
    <source>
        <dbReference type="Pfam" id="PF16911"/>
    </source>
</evidence>
<protein>
    <recommendedName>
        <fullName evidence="4">Phthiocerol/phthiodiolone dimycocerosyl transferase C-terminal domain-containing protein</fullName>
    </recommendedName>
</protein>
<sequence>MGPWELVIGLGLATPLLVLAARWLGRNLYIGTKKWRYASALELGFMDRWYAGSHDARNVVAFGLCLHLQTRKHIHDDQVWHKALQQALMACLAEFPLLRCSFARDAAREPRAFTPLPDLPTAAHEAIFIHALPETRVSPAQDSADADDDAQRLNELVDRLNQEPFLPDALQCQLHLLRSRCSNRTVTVVLKIHHAIADGIGATALAPRLLQCLDQALAHPDQLPDSVAHTYEELSMPMETALDMRPSLHQVLTEVLYDQWPNLRPAEQHWLGPSDDPARAGHAQRRPAHTMLRFTPLETAQLQALARRQGTTVNGLMMSAAAIATTAFAPSTKLGHHHPVQISCVANLRPFCRPIPTPWSLRAYLSTVDIPVTLHDHEPACAVARMLQQRTRAEVANAGRLVGLLQFVSGSFVDLMRRLAQRSPNGRRTTTGVSNLGFVRELQLNGAAIELKSVDFVQSNHADGPVFNISVITAGTGAMSIQAAWTRPITSDADGREFGALLRRTLDTMLSNPGVTHRLHHVPDNASVLLFTQFSWELKCDLPRGGQILVNAAPQLRERAHPRQDSAETADSDPTPQRKVGCPTHNKQRYTSVGLTQPEMGTLGT</sequence>
<dbReference type="Gene3D" id="3.30.559.10">
    <property type="entry name" value="Chloramphenicol acetyltransferase-like domain"/>
    <property type="match status" value="1"/>
</dbReference>
<dbReference type="SUPFAM" id="SSF52777">
    <property type="entry name" value="CoA-dependent acyltransferases"/>
    <property type="match status" value="2"/>
</dbReference>
<dbReference type="InParanoid" id="A9UWF2"/>
<evidence type="ECO:0000256" key="3">
    <source>
        <dbReference type="SAM" id="MobiDB-lite"/>
    </source>
</evidence>
<organism evidence="5 6">
    <name type="scientific">Monosiga brevicollis</name>
    <name type="common">Choanoflagellate</name>
    <dbReference type="NCBI Taxonomy" id="81824"/>
    <lineage>
        <taxon>Eukaryota</taxon>
        <taxon>Choanoflagellata</taxon>
        <taxon>Craspedida</taxon>
        <taxon>Salpingoecidae</taxon>
        <taxon>Monosiga</taxon>
    </lineage>
</organism>
<dbReference type="RefSeq" id="XP_001744805.1">
    <property type="nucleotide sequence ID" value="XM_001744753.1"/>
</dbReference>
<gene>
    <name evidence="5" type="ORF">MONBRDRAFT_31948</name>
</gene>
<keyword evidence="2" id="KW-0012">Acyltransferase</keyword>
<accession>A9UWF2</accession>
<dbReference type="eggNOG" id="ENOG502RADD">
    <property type="taxonomic scope" value="Eukaryota"/>
</dbReference>
<feature type="region of interest" description="Disordered" evidence="3">
    <location>
        <begin position="553"/>
        <end position="605"/>
    </location>
</feature>
<dbReference type="InterPro" id="IPR023213">
    <property type="entry name" value="CAT-like_dom_sf"/>
</dbReference>
<evidence type="ECO:0000313" key="5">
    <source>
        <dbReference type="EMBL" id="EDQ90754.1"/>
    </source>
</evidence>
<keyword evidence="6" id="KW-1185">Reference proteome</keyword>
<feature type="compositionally biased region" description="Basic and acidic residues" evidence="3">
    <location>
        <begin position="556"/>
        <end position="566"/>
    </location>
</feature>
<dbReference type="PANTHER" id="PTHR28037">
    <property type="entry name" value="ALCOHOL O-ACETYLTRANSFERASE 1-RELATED"/>
    <property type="match status" value="1"/>
</dbReference>
<feature type="domain" description="Phthiocerol/phthiodiolone dimycocerosyl transferase C-terminal" evidence="4">
    <location>
        <begin position="285"/>
        <end position="444"/>
    </location>
</feature>
<dbReference type="EMBL" id="CH991547">
    <property type="protein sequence ID" value="EDQ90754.1"/>
    <property type="molecule type" value="Genomic_DNA"/>
</dbReference>
<dbReference type="Gene3D" id="3.30.559.30">
    <property type="entry name" value="Nonribosomal peptide synthetase, condensation domain"/>
    <property type="match status" value="1"/>
</dbReference>
<dbReference type="STRING" id="81824.A9UWF2"/>
<keyword evidence="1" id="KW-0808">Transferase</keyword>
<name>A9UWF2_MONBE</name>
<dbReference type="GO" id="GO:0016746">
    <property type="term" value="F:acyltransferase activity"/>
    <property type="evidence" value="ECO:0007669"/>
    <property type="project" value="UniProtKB-KW"/>
</dbReference>
<dbReference type="InterPro" id="IPR052058">
    <property type="entry name" value="Alcohol_O-acetyltransferase"/>
</dbReference>
<dbReference type="AlphaFoldDB" id="A9UWF2"/>
<evidence type="ECO:0000256" key="1">
    <source>
        <dbReference type="ARBA" id="ARBA00022679"/>
    </source>
</evidence>
<dbReference type="GeneID" id="5890065"/>
<dbReference type="PANTHER" id="PTHR28037:SF1">
    <property type="entry name" value="ALCOHOL O-ACETYLTRANSFERASE 1-RELATED"/>
    <property type="match status" value="1"/>
</dbReference>